<dbReference type="SUPFAM" id="SSF47384">
    <property type="entry name" value="Homodimeric domain of signal transducing histidine kinase"/>
    <property type="match status" value="1"/>
</dbReference>
<keyword evidence="7 14" id="KW-0812">Transmembrane</keyword>
<dbReference type="SMART" id="SM00387">
    <property type="entry name" value="HATPase_c"/>
    <property type="match status" value="1"/>
</dbReference>
<evidence type="ECO:0000256" key="4">
    <source>
        <dbReference type="ARBA" id="ARBA00022475"/>
    </source>
</evidence>
<gene>
    <name evidence="16" type="ORF">PT520_02845</name>
</gene>
<dbReference type="SUPFAM" id="SSF55874">
    <property type="entry name" value="ATPase domain of HSP90 chaperone/DNA topoisomerase II/histidine kinase"/>
    <property type="match status" value="1"/>
</dbReference>
<keyword evidence="5" id="KW-0597">Phosphoprotein</keyword>
<dbReference type="PANTHER" id="PTHR45528">
    <property type="entry name" value="SENSOR HISTIDINE KINASE CPXA"/>
    <property type="match status" value="1"/>
</dbReference>
<dbReference type="InterPro" id="IPR005467">
    <property type="entry name" value="His_kinase_dom"/>
</dbReference>
<evidence type="ECO:0000256" key="6">
    <source>
        <dbReference type="ARBA" id="ARBA00022679"/>
    </source>
</evidence>
<comment type="subcellular location">
    <subcellularLocation>
        <location evidence="2">Cell membrane</location>
        <topology evidence="2">Multi-pass membrane protein</topology>
    </subcellularLocation>
</comment>
<dbReference type="CDD" id="cd00082">
    <property type="entry name" value="HisKA"/>
    <property type="match status" value="1"/>
</dbReference>
<evidence type="ECO:0000256" key="14">
    <source>
        <dbReference type="SAM" id="Phobius"/>
    </source>
</evidence>
<dbReference type="PROSITE" id="PS50109">
    <property type="entry name" value="HIS_KIN"/>
    <property type="match status" value="1"/>
</dbReference>
<evidence type="ECO:0000259" key="15">
    <source>
        <dbReference type="PROSITE" id="PS50109"/>
    </source>
</evidence>
<dbReference type="GO" id="GO:0005886">
    <property type="term" value="C:plasma membrane"/>
    <property type="evidence" value="ECO:0007669"/>
    <property type="project" value="UniProtKB-SubCell"/>
</dbReference>
<accession>A0AAW6VMF1</accession>
<dbReference type="InterPro" id="IPR036890">
    <property type="entry name" value="HATPase_C_sf"/>
</dbReference>
<dbReference type="EMBL" id="JAQTJH010000002">
    <property type="protein sequence ID" value="MDK2061456.1"/>
    <property type="molecule type" value="Genomic_DNA"/>
</dbReference>
<dbReference type="Proteomes" id="UP001237843">
    <property type="component" value="Unassembled WGS sequence"/>
</dbReference>
<evidence type="ECO:0000256" key="8">
    <source>
        <dbReference type="ARBA" id="ARBA00022741"/>
    </source>
</evidence>
<protein>
    <recommendedName>
        <fullName evidence="3">histidine kinase</fullName>
        <ecNumber evidence="3">2.7.13.3</ecNumber>
    </recommendedName>
</protein>
<dbReference type="Pfam" id="PF02518">
    <property type="entry name" value="HATPase_c"/>
    <property type="match status" value="1"/>
</dbReference>
<evidence type="ECO:0000256" key="5">
    <source>
        <dbReference type="ARBA" id="ARBA00022553"/>
    </source>
</evidence>
<dbReference type="Gene3D" id="3.30.565.10">
    <property type="entry name" value="Histidine kinase-like ATPase, C-terminal domain"/>
    <property type="match status" value="1"/>
</dbReference>
<evidence type="ECO:0000256" key="3">
    <source>
        <dbReference type="ARBA" id="ARBA00012438"/>
    </source>
</evidence>
<dbReference type="PANTHER" id="PTHR45528:SF1">
    <property type="entry name" value="SENSOR HISTIDINE KINASE CPXA"/>
    <property type="match status" value="1"/>
</dbReference>
<keyword evidence="13 14" id="KW-0472">Membrane</keyword>
<reference evidence="16" key="1">
    <citation type="journal article" date="2023" name="Antibiotics">
        <title>Genomic Characterization of Antibiotic-Resistant Campylobacterales Isolated from Chilean Poultry Meat.</title>
        <authorList>
            <person name="Concha-Toloza M."/>
            <person name="Lopez-Cantillo M."/>
            <person name="Molina-Mora J.A."/>
            <person name="Collado L."/>
        </authorList>
    </citation>
    <scope>NUCLEOTIDE SEQUENCE</scope>
    <source>
        <strain evidence="16">FR1p273A</strain>
    </source>
</reference>
<evidence type="ECO:0000256" key="11">
    <source>
        <dbReference type="ARBA" id="ARBA00022989"/>
    </source>
</evidence>
<dbReference type="InterPro" id="IPR003594">
    <property type="entry name" value="HATPase_dom"/>
</dbReference>
<keyword evidence="10" id="KW-0067">ATP-binding</keyword>
<proteinExistence type="predicted"/>
<dbReference type="Gene3D" id="1.10.287.130">
    <property type="match status" value="1"/>
</dbReference>
<dbReference type="InterPro" id="IPR050398">
    <property type="entry name" value="HssS/ArlS-like"/>
</dbReference>
<dbReference type="InterPro" id="IPR003661">
    <property type="entry name" value="HisK_dim/P_dom"/>
</dbReference>
<dbReference type="EC" id="2.7.13.3" evidence="3"/>
<feature type="transmembrane region" description="Helical" evidence="14">
    <location>
        <begin position="158"/>
        <end position="176"/>
    </location>
</feature>
<keyword evidence="12" id="KW-0902">Two-component regulatory system</keyword>
<evidence type="ECO:0000313" key="16">
    <source>
        <dbReference type="EMBL" id="MDK2061456.1"/>
    </source>
</evidence>
<dbReference type="SMART" id="SM00388">
    <property type="entry name" value="HisKA"/>
    <property type="match status" value="1"/>
</dbReference>
<comment type="caution">
    <text evidence="16">The sequence shown here is derived from an EMBL/GenBank/DDBJ whole genome shotgun (WGS) entry which is preliminary data.</text>
</comment>
<comment type="catalytic activity">
    <reaction evidence="1">
        <text>ATP + protein L-histidine = ADP + protein N-phospho-L-histidine.</text>
        <dbReference type="EC" id="2.7.13.3"/>
    </reaction>
</comment>
<keyword evidence="9 16" id="KW-0418">Kinase</keyword>
<evidence type="ECO:0000313" key="17">
    <source>
        <dbReference type="Proteomes" id="UP001237843"/>
    </source>
</evidence>
<dbReference type="Pfam" id="PF00512">
    <property type="entry name" value="HisKA"/>
    <property type="match status" value="1"/>
</dbReference>
<evidence type="ECO:0000256" key="9">
    <source>
        <dbReference type="ARBA" id="ARBA00022777"/>
    </source>
</evidence>
<evidence type="ECO:0000256" key="2">
    <source>
        <dbReference type="ARBA" id="ARBA00004651"/>
    </source>
</evidence>
<evidence type="ECO:0000256" key="7">
    <source>
        <dbReference type="ARBA" id="ARBA00022692"/>
    </source>
</evidence>
<dbReference type="InterPro" id="IPR036097">
    <property type="entry name" value="HisK_dim/P_sf"/>
</dbReference>
<evidence type="ECO:0000256" key="10">
    <source>
        <dbReference type="ARBA" id="ARBA00022840"/>
    </source>
</evidence>
<keyword evidence="6" id="KW-0808">Transferase</keyword>
<evidence type="ECO:0000256" key="12">
    <source>
        <dbReference type="ARBA" id="ARBA00023012"/>
    </source>
</evidence>
<organism evidence="16 17">
    <name type="scientific">Aliarcobacter butzleri</name>
    <dbReference type="NCBI Taxonomy" id="28197"/>
    <lineage>
        <taxon>Bacteria</taxon>
        <taxon>Pseudomonadati</taxon>
        <taxon>Campylobacterota</taxon>
        <taxon>Epsilonproteobacteria</taxon>
        <taxon>Campylobacterales</taxon>
        <taxon>Arcobacteraceae</taxon>
        <taxon>Aliarcobacter</taxon>
    </lineage>
</organism>
<dbReference type="RefSeq" id="WP_284074450.1">
    <property type="nucleotide sequence ID" value="NZ_JAQTJH010000002.1"/>
</dbReference>
<feature type="transmembrane region" description="Helical" evidence="14">
    <location>
        <begin position="21"/>
        <end position="45"/>
    </location>
</feature>
<keyword evidence="4" id="KW-1003">Cell membrane</keyword>
<reference evidence="16" key="2">
    <citation type="submission" date="2023-02" db="EMBL/GenBank/DDBJ databases">
        <authorList>
            <person name="Concha-Toloza M."/>
            <person name="Lopez-Cantillo M."/>
            <person name="Molina-Mora J."/>
            <person name="Collado L."/>
        </authorList>
    </citation>
    <scope>NUCLEOTIDE SEQUENCE</scope>
    <source>
        <strain evidence="16">FR1p273A</strain>
    </source>
</reference>
<dbReference type="GO" id="GO:0005524">
    <property type="term" value="F:ATP binding"/>
    <property type="evidence" value="ECO:0007669"/>
    <property type="project" value="UniProtKB-KW"/>
</dbReference>
<sequence length="398" mass="46423">MKKLLALKNLDIDLTKSETRTLLGFSLLYSFLVLVILCVMFFLYYQFQKNLMLQEKRQILQTYSNSLISNLKELHINIDKDNVYPRDEKYKSAIYDSDKKKIFSTLQSQTVKLDDVIYLKNDKIHFIKEPESYYLGSKYVIVEIPDDHIWFENIKYKMIIGFLLAFLFMIFVGYFISKLFLKPMRDALHLLDRFIKDTTHELNTPVTAIITNIETIDKSLLDDKTLRKINRIEIGAKTISNIYEDLTFVTLNNQIISNNENINLSNILRQRVDFFLSIANMKKIRFETNIKDNVFIFCDIKKISKLIDNLLSNAIKYNKNSGFIKVILAKNSMIIEDSGKGMSSENLENLFDRYQRFDKSVGGFGIGLNIVSLIAKEYDFKIDVISQLGVGTKVKVRW</sequence>
<dbReference type="AlphaFoldDB" id="A0AAW6VMF1"/>
<dbReference type="GO" id="GO:0000155">
    <property type="term" value="F:phosphorelay sensor kinase activity"/>
    <property type="evidence" value="ECO:0007669"/>
    <property type="project" value="InterPro"/>
</dbReference>
<evidence type="ECO:0000256" key="1">
    <source>
        <dbReference type="ARBA" id="ARBA00000085"/>
    </source>
</evidence>
<name>A0AAW6VMF1_9BACT</name>
<feature type="domain" description="Histidine kinase" evidence="15">
    <location>
        <begin position="197"/>
        <end position="398"/>
    </location>
</feature>
<evidence type="ECO:0000256" key="13">
    <source>
        <dbReference type="ARBA" id="ARBA00023136"/>
    </source>
</evidence>
<keyword evidence="8" id="KW-0547">Nucleotide-binding</keyword>
<keyword evidence="11 14" id="KW-1133">Transmembrane helix</keyword>